<evidence type="ECO:0000313" key="2">
    <source>
        <dbReference type="Proteomes" id="UP000215367"/>
    </source>
</evidence>
<dbReference type="RefSeq" id="WP_094305335.1">
    <property type="nucleotide sequence ID" value="NZ_NOWT01000021.1"/>
</dbReference>
<organism evidence="1 2">
    <name type="scientific">Azospirillum brasilense</name>
    <dbReference type="NCBI Taxonomy" id="192"/>
    <lineage>
        <taxon>Bacteria</taxon>
        <taxon>Pseudomonadati</taxon>
        <taxon>Pseudomonadota</taxon>
        <taxon>Alphaproteobacteria</taxon>
        <taxon>Rhodospirillales</taxon>
        <taxon>Azospirillaceae</taxon>
        <taxon>Azospirillum</taxon>
    </lineage>
</organism>
<protein>
    <submittedName>
        <fullName evidence="1">Uncharacterized protein</fullName>
    </submittedName>
</protein>
<sequence>MVFQRIIAGLEALHAAGISARVILPSGDDQPVEFLVEASDMPTMSLAARRLRRSMGNVAHYPVFTGDLTPERRATLRGSAWDLEAVRRHQRDQAA</sequence>
<gene>
    <name evidence="1" type="ORF">CHT98_20520</name>
</gene>
<dbReference type="AlphaFoldDB" id="A0A235H9U0"/>
<accession>A0A235H9U0</accession>
<evidence type="ECO:0000313" key="1">
    <source>
        <dbReference type="EMBL" id="OYD82579.1"/>
    </source>
</evidence>
<geneLocation type="plasmid" evidence="1">
    <name>unnamed</name>
</geneLocation>
<keyword evidence="1" id="KW-0614">Plasmid</keyword>
<proteinExistence type="predicted"/>
<comment type="caution">
    <text evidence="1">The sequence shown here is derived from an EMBL/GenBank/DDBJ whole genome shotgun (WGS) entry which is preliminary data.</text>
</comment>
<reference evidence="1 2" key="1">
    <citation type="submission" date="2017-07" db="EMBL/GenBank/DDBJ databases">
        <title>Whole genome sequence of Azospirillum brasilense 2A1, a potential biofertilizer strain.</title>
        <authorList>
            <person name="Fontana C.A."/>
            <person name="Toffoli L.M."/>
            <person name="Salazar S.M."/>
            <person name="Puglisi E."/>
            <person name="Pedraza R."/>
            <person name="Bassi D."/>
            <person name="Cocconcelli P.S."/>
        </authorList>
    </citation>
    <scope>NUCLEOTIDE SEQUENCE [LARGE SCALE GENOMIC DNA]</scope>
    <source>
        <strain evidence="1 2">2A1</strain>
        <plasmid evidence="1">unnamed</plasmid>
    </source>
</reference>
<dbReference type="EMBL" id="NOWT01000021">
    <property type="protein sequence ID" value="OYD82579.1"/>
    <property type="molecule type" value="Genomic_DNA"/>
</dbReference>
<name>A0A235H9U0_AZOBR</name>
<dbReference type="Proteomes" id="UP000215367">
    <property type="component" value="Unassembled WGS sequence"/>
</dbReference>